<dbReference type="PANTHER" id="PTHR47691">
    <property type="entry name" value="REGULATOR-RELATED"/>
    <property type="match status" value="1"/>
</dbReference>
<sequence length="156" mass="16794">MPMRESGSTGRLPATSAEMSRLLTAVRRGRVLTVAGGFREPRSLLVREIARRLASNFYDGVAVVDLDPLEGGYGVRELTAELGSVPGVPAPPCGTTTYAASWLAERDMLLVLDGTEQLGQDALAWLRKLLAVAPGLRILAAGRSPLAFDQERIHRL</sequence>
<protein>
    <submittedName>
        <fullName evidence="1">Uncharacterized protein</fullName>
    </submittedName>
</protein>
<dbReference type="PANTHER" id="PTHR47691:SF3">
    <property type="entry name" value="HTH-TYPE TRANSCRIPTIONAL REGULATOR RV0890C-RELATED"/>
    <property type="match status" value="1"/>
</dbReference>
<accession>A0ABQ3NI29</accession>
<dbReference type="Proteomes" id="UP000660554">
    <property type="component" value="Unassembled WGS sequence"/>
</dbReference>
<gene>
    <name evidence="1" type="ORF">Scinn_18980</name>
</gene>
<comment type="caution">
    <text evidence="1">The sequence shown here is derived from an EMBL/GenBank/DDBJ whole genome shotgun (WGS) entry which is preliminary data.</text>
</comment>
<keyword evidence="2" id="KW-1185">Reference proteome</keyword>
<proteinExistence type="predicted"/>
<dbReference type="EMBL" id="BNDV01000007">
    <property type="protein sequence ID" value="GHI12435.1"/>
    <property type="molecule type" value="Genomic_DNA"/>
</dbReference>
<organism evidence="1 2">
    <name type="scientific">Streptomyces virginiae</name>
    <name type="common">Streptomyces cinnamonensis</name>
    <dbReference type="NCBI Taxonomy" id="1961"/>
    <lineage>
        <taxon>Bacteria</taxon>
        <taxon>Bacillati</taxon>
        <taxon>Actinomycetota</taxon>
        <taxon>Actinomycetes</taxon>
        <taxon>Kitasatosporales</taxon>
        <taxon>Streptomycetaceae</taxon>
        <taxon>Streptomyces</taxon>
    </lineage>
</organism>
<name>A0ABQ3NI29_STRVG</name>
<reference evidence="2" key="1">
    <citation type="submission" date="2020-09" db="EMBL/GenBank/DDBJ databases">
        <title>Whole genome shotgun sequence of Streptomyces cinnamonensis NBRC 15873.</title>
        <authorList>
            <person name="Komaki H."/>
            <person name="Tamura T."/>
        </authorList>
    </citation>
    <scope>NUCLEOTIDE SEQUENCE [LARGE SCALE GENOMIC DNA]</scope>
    <source>
        <strain evidence="2">NBRC 15873</strain>
    </source>
</reference>
<evidence type="ECO:0000313" key="1">
    <source>
        <dbReference type="EMBL" id="GHI12435.1"/>
    </source>
</evidence>
<evidence type="ECO:0000313" key="2">
    <source>
        <dbReference type="Proteomes" id="UP000660554"/>
    </source>
</evidence>